<protein>
    <recommendedName>
        <fullName evidence="3">VOC domain-containing protein</fullName>
    </recommendedName>
</protein>
<evidence type="ECO:0000313" key="2">
    <source>
        <dbReference type="Proteomes" id="UP000800093"/>
    </source>
</evidence>
<gene>
    <name evidence="1" type="ORF">CC78DRAFT_568447</name>
</gene>
<reference evidence="2" key="1">
    <citation type="journal article" date="2020" name="Stud. Mycol.">
        <title>101 Dothideomycetes genomes: A test case for predicting lifestyles and emergence of pathogens.</title>
        <authorList>
            <person name="Haridas S."/>
            <person name="Albert R."/>
            <person name="Binder M."/>
            <person name="Bloem J."/>
            <person name="LaButti K."/>
            <person name="Salamov A."/>
            <person name="Andreopoulos B."/>
            <person name="Baker S."/>
            <person name="Barry K."/>
            <person name="Bills G."/>
            <person name="Bluhm B."/>
            <person name="Cannon C."/>
            <person name="Castanera R."/>
            <person name="Culley D."/>
            <person name="Daum C."/>
            <person name="Ezra D."/>
            <person name="Gonzalez J."/>
            <person name="Henrissat B."/>
            <person name="Kuo A."/>
            <person name="Liang C."/>
            <person name="Lipzen A."/>
            <person name="Lutzoni F."/>
            <person name="Magnuson J."/>
            <person name="Mondo S."/>
            <person name="Nolan M."/>
            <person name="Ohm R."/>
            <person name="Pangilinan J."/>
            <person name="Park H.-J."/>
            <person name="Ramirez L."/>
            <person name="Alfaro M."/>
            <person name="Sun H."/>
            <person name="Tritt A."/>
            <person name="Yoshinaga Y."/>
            <person name="Zwiers L.-H."/>
            <person name="Turgeon B."/>
            <person name="Goodwin S."/>
            <person name="Spatafora J."/>
            <person name="Crous P."/>
            <person name="Grigoriev I."/>
        </authorList>
    </citation>
    <scope>NUCLEOTIDE SEQUENCE [LARGE SCALE GENOMIC DNA]</scope>
    <source>
        <strain evidence="2">CBS 304.66</strain>
    </source>
</reference>
<sequence>MIPQKVFFINFPAADIDAATHFVTALGLTKSKNGCSEGKSAMFGYGDNLQLGYHAHSMFSTWLPSRKTISSASTVETIVTLSVGSRDEVDALIQKGIEAGGKRGPNMVPDGDKWGLYSRSVEDPDGHLFEIIYCEKDCQEGGEGGK</sequence>
<dbReference type="Proteomes" id="UP000800093">
    <property type="component" value="Unassembled WGS sequence"/>
</dbReference>
<dbReference type="OrthoDB" id="4181370at2759"/>
<dbReference type="PANTHER" id="PTHR36503:SF2">
    <property type="entry name" value="BLR2408 PROTEIN"/>
    <property type="match status" value="1"/>
</dbReference>
<evidence type="ECO:0000313" key="1">
    <source>
        <dbReference type="EMBL" id="KAF2264319.1"/>
    </source>
</evidence>
<comment type="caution">
    <text evidence="1">The sequence shown here is derived from an EMBL/GenBank/DDBJ whole genome shotgun (WGS) entry which is preliminary data.</text>
</comment>
<dbReference type="EMBL" id="ML986617">
    <property type="protein sequence ID" value="KAF2264319.1"/>
    <property type="molecule type" value="Genomic_DNA"/>
</dbReference>
<name>A0A9P4KDX5_9PLEO</name>
<keyword evidence="2" id="KW-1185">Reference proteome</keyword>
<dbReference type="InterPro" id="IPR029068">
    <property type="entry name" value="Glyas_Bleomycin-R_OHBP_Dase"/>
</dbReference>
<dbReference type="Gene3D" id="3.10.180.10">
    <property type="entry name" value="2,3-Dihydroxybiphenyl 1,2-Dioxygenase, domain 1"/>
    <property type="match status" value="1"/>
</dbReference>
<dbReference type="AlphaFoldDB" id="A0A9P4KDX5"/>
<organism evidence="1 2">
    <name type="scientific">Lojkania enalia</name>
    <dbReference type="NCBI Taxonomy" id="147567"/>
    <lineage>
        <taxon>Eukaryota</taxon>
        <taxon>Fungi</taxon>
        <taxon>Dikarya</taxon>
        <taxon>Ascomycota</taxon>
        <taxon>Pezizomycotina</taxon>
        <taxon>Dothideomycetes</taxon>
        <taxon>Pleosporomycetidae</taxon>
        <taxon>Pleosporales</taxon>
        <taxon>Pleosporales incertae sedis</taxon>
        <taxon>Lojkania</taxon>
    </lineage>
</organism>
<dbReference type="SUPFAM" id="SSF54593">
    <property type="entry name" value="Glyoxalase/Bleomycin resistance protein/Dihydroxybiphenyl dioxygenase"/>
    <property type="match status" value="1"/>
</dbReference>
<dbReference type="PANTHER" id="PTHR36503">
    <property type="entry name" value="BLR2520 PROTEIN"/>
    <property type="match status" value="1"/>
</dbReference>
<accession>A0A9P4KDX5</accession>
<evidence type="ECO:0008006" key="3">
    <source>
        <dbReference type="Google" id="ProtNLM"/>
    </source>
</evidence>
<proteinExistence type="predicted"/>